<evidence type="ECO:0000313" key="1">
    <source>
        <dbReference type="EMBL" id="QJA44066.1"/>
    </source>
</evidence>
<dbReference type="EMBL" id="MT143972">
    <property type="protein sequence ID" value="QJA44066.1"/>
    <property type="molecule type" value="Genomic_DNA"/>
</dbReference>
<gene>
    <name evidence="1" type="ORF">TM448A00065_0112</name>
</gene>
<dbReference type="AlphaFoldDB" id="A0A6H1Z861"/>
<protein>
    <submittedName>
        <fullName evidence="1">Uncharacterized protein</fullName>
    </submittedName>
</protein>
<proteinExistence type="predicted"/>
<reference evidence="1" key="1">
    <citation type="submission" date="2020-03" db="EMBL/GenBank/DDBJ databases">
        <title>The deep terrestrial virosphere.</title>
        <authorList>
            <person name="Holmfeldt K."/>
            <person name="Nilsson E."/>
            <person name="Simone D."/>
            <person name="Lopez-Fernandez M."/>
            <person name="Wu X."/>
            <person name="de Brujin I."/>
            <person name="Lundin D."/>
            <person name="Andersson A."/>
            <person name="Bertilsson S."/>
            <person name="Dopson M."/>
        </authorList>
    </citation>
    <scope>NUCLEOTIDE SEQUENCE</scope>
    <source>
        <strain evidence="1">TM448A00065</strain>
    </source>
</reference>
<name>A0A6H1Z861_9ZZZZ</name>
<organism evidence="1">
    <name type="scientific">viral metagenome</name>
    <dbReference type="NCBI Taxonomy" id="1070528"/>
    <lineage>
        <taxon>unclassified sequences</taxon>
        <taxon>metagenomes</taxon>
        <taxon>organismal metagenomes</taxon>
    </lineage>
</organism>
<accession>A0A6H1Z861</accession>
<sequence>MADFRTIVNVAALAAFSDAGAEVVFGFEADSQLIINQSTIDVEISWDGQNVHKVLRPNEPDVATSWDHHKRTRVYVRRGAVPPGAANVEIIAATK</sequence>